<protein>
    <submittedName>
        <fullName evidence="1">Uncharacterized protein</fullName>
    </submittedName>
</protein>
<comment type="caution">
    <text evidence="1">The sequence shown here is derived from an EMBL/GenBank/DDBJ whole genome shotgun (WGS) entry which is preliminary data.</text>
</comment>
<keyword evidence="2" id="KW-1185">Reference proteome</keyword>
<accession>A0A853C990</accession>
<dbReference type="AlphaFoldDB" id="A0A853C990"/>
<organism evidence="1 2">
    <name type="scientific">Petropleomorpha daqingensis</name>
    <dbReference type="NCBI Taxonomy" id="2026353"/>
    <lineage>
        <taxon>Bacteria</taxon>
        <taxon>Bacillati</taxon>
        <taxon>Actinomycetota</taxon>
        <taxon>Actinomycetes</taxon>
        <taxon>Geodermatophilales</taxon>
        <taxon>Geodermatophilaceae</taxon>
        <taxon>Petropleomorpha</taxon>
    </lineage>
</organism>
<dbReference type="EMBL" id="JACBZT010000001">
    <property type="protein sequence ID" value="NYJ03749.1"/>
    <property type="molecule type" value="Genomic_DNA"/>
</dbReference>
<sequence length="106" mass="11684">MPNPPRDYADLFLAPVALEIDQRLEDLAGLDRDALHQRVVLATNSEARDRAGRAHDVVGSLTHVLDLHGWTAGWDDRGIRLAHHTHTLVLGVPRNVVAYVEELPAG</sequence>
<evidence type="ECO:0000313" key="1">
    <source>
        <dbReference type="EMBL" id="NYJ03749.1"/>
    </source>
</evidence>
<dbReference type="Proteomes" id="UP000541969">
    <property type="component" value="Unassembled WGS sequence"/>
</dbReference>
<reference evidence="1 2" key="1">
    <citation type="submission" date="2020-07" db="EMBL/GenBank/DDBJ databases">
        <title>Sequencing the genomes of 1000 actinobacteria strains.</title>
        <authorList>
            <person name="Klenk H.-P."/>
        </authorList>
    </citation>
    <scope>NUCLEOTIDE SEQUENCE [LARGE SCALE GENOMIC DNA]</scope>
    <source>
        <strain evidence="1 2">DSM 104001</strain>
    </source>
</reference>
<dbReference type="RefSeq" id="WP_179714549.1">
    <property type="nucleotide sequence ID" value="NZ_JACBZT010000001.1"/>
</dbReference>
<gene>
    <name evidence="1" type="ORF">GGQ55_000027</name>
</gene>
<evidence type="ECO:0000313" key="2">
    <source>
        <dbReference type="Proteomes" id="UP000541969"/>
    </source>
</evidence>
<proteinExistence type="predicted"/>
<name>A0A853C990_9ACTN</name>